<keyword evidence="1" id="KW-0812">Transmembrane</keyword>
<proteinExistence type="predicted"/>
<accession>A0A0B6ZXJ5</accession>
<protein>
    <submittedName>
        <fullName evidence="2">Uncharacterized protein</fullName>
    </submittedName>
</protein>
<name>A0A0B6ZXJ5_9EUPU</name>
<gene>
    <name evidence="2" type="primary">ORF86396</name>
</gene>
<evidence type="ECO:0000313" key="2">
    <source>
        <dbReference type="EMBL" id="CEK73354.1"/>
    </source>
</evidence>
<keyword evidence="1" id="KW-1133">Transmembrane helix</keyword>
<reference evidence="2" key="1">
    <citation type="submission" date="2014-12" db="EMBL/GenBank/DDBJ databases">
        <title>Insight into the proteome of Arion vulgaris.</title>
        <authorList>
            <person name="Aradska J."/>
            <person name="Bulat T."/>
            <person name="Smidak R."/>
            <person name="Sarate P."/>
            <person name="Gangsoo J."/>
            <person name="Sialana F."/>
            <person name="Bilban M."/>
            <person name="Lubec G."/>
        </authorList>
    </citation>
    <scope>NUCLEOTIDE SEQUENCE</scope>
    <source>
        <tissue evidence="2">Skin</tissue>
    </source>
</reference>
<dbReference type="AlphaFoldDB" id="A0A0B6ZXJ5"/>
<feature type="transmembrane region" description="Helical" evidence="1">
    <location>
        <begin position="21"/>
        <end position="39"/>
    </location>
</feature>
<evidence type="ECO:0000256" key="1">
    <source>
        <dbReference type="SAM" id="Phobius"/>
    </source>
</evidence>
<feature type="non-terminal residue" evidence="2">
    <location>
        <position position="1"/>
    </location>
</feature>
<organism evidence="2">
    <name type="scientific">Arion vulgaris</name>
    <dbReference type="NCBI Taxonomy" id="1028688"/>
    <lineage>
        <taxon>Eukaryota</taxon>
        <taxon>Metazoa</taxon>
        <taxon>Spiralia</taxon>
        <taxon>Lophotrochozoa</taxon>
        <taxon>Mollusca</taxon>
        <taxon>Gastropoda</taxon>
        <taxon>Heterobranchia</taxon>
        <taxon>Euthyneura</taxon>
        <taxon>Panpulmonata</taxon>
        <taxon>Eupulmonata</taxon>
        <taxon>Stylommatophora</taxon>
        <taxon>Helicina</taxon>
        <taxon>Arionoidea</taxon>
        <taxon>Arionidae</taxon>
        <taxon>Arion</taxon>
    </lineage>
</organism>
<keyword evidence="1" id="KW-0472">Membrane</keyword>
<dbReference type="EMBL" id="HACG01026489">
    <property type="protein sequence ID" value="CEK73354.1"/>
    <property type="molecule type" value="Transcribed_RNA"/>
</dbReference>
<sequence length="51" mass="5855">KYKLRSSSNNFEKFLEKMQSSVRVIELALTKCILLYLVVALEIDCCTAVGW</sequence>